<evidence type="ECO:0000256" key="1">
    <source>
        <dbReference type="ARBA" id="ARBA00000189"/>
    </source>
</evidence>
<comment type="similarity">
    <text evidence="4">Belongs to the peroxidase family. Ascorbate peroxidase subfamily.</text>
</comment>
<protein>
    <recommendedName>
        <fullName evidence="5 22">Peroxidase</fullName>
        <ecNumber evidence="5 22">1.11.1.7</ecNumber>
    </recommendedName>
</protein>
<dbReference type="InterPro" id="IPR010255">
    <property type="entry name" value="Haem_peroxidase_sf"/>
</dbReference>
<dbReference type="FunFam" id="1.10.420.10:FF:000007">
    <property type="entry name" value="Peroxidase"/>
    <property type="match status" value="1"/>
</dbReference>
<dbReference type="FunFam" id="1.10.520.10:FF:000006">
    <property type="entry name" value="Peroxidase"/>
    <property type="match status" value="1"/>
</dbReference>
<feature type="binding site" evidence="18">
    <location>
        <position position="161"/>
    </location>
    <ligand>
        <name>substrate</name>
    </ligand>
</feature>
<evidence type="ECO:0000256" key="14">
    <source>
        <dbReference type="ARBA" id="ARBA00023157"/>
    </source>
</evidence>
<comment type="cofactor">
    <cofactor evidence="19 22">
        <name>heme b</name>
        <dbReference type="ChEBI" id="CHEBI:60344"/>
    </cofactor>
    <text evidence="19 22">Binds 1 heme b (iron(II)-protoporphyrin IX) group per subunit.</text>
</comment>
<dbReference type="AlphaFoldDB" id="A0AAD4S6S6"/>
<comment type="subcellular location">
    <subcellularLocation>
        <location evidence="3 22">Secreted</location>
    </subcellularLocation>
</comment>
<accession>A0AAD4S6S6</accession>
<feature type="binding site" description="axial binding residue" evidence="19">
    <location>
        <position position="191"/>
    </location>
    <ligand>
        <name>heme b</name>
        <dbReference type="ChEBI" id="CHEBI:60344"/>
    </ligand>
    <ligandPart>
        <name>Fe</name>
        <dbReference type="ChEBI" id="CHEBI:18248"/>
    </ligandPart>
</feature>
<gene>
    <name evidence="24" type="ORF">MKW98_007997</name>
</gene>
<dbReference type="EC" id="1.11.1.7" evidence="5 22"/>
<keyword evidence="13 19" id="KW-0408">Iron</keyword>
<evidence type="ECO:0000313" key="25">
    <source>
        <dbReference type="Proteomes" id="UP001202328"/>
    </source>
</evidence>
<feature type="chain" id="PRO_5041771392" description="Peroxidase" evidence="22">
    <location>
        <begin position="25"/>
        <end position="331"/>
    </location>
</feature>
<keyword evidence="9 19" id="KW-0479">Metal-binding</keyword>
<feature type="active site" description="Proton acceptor" evidence="17">
    <location>
        <position position="68"/>
    </location>
</feature>
<dbReference type="GO" id="GO:0042744">
    <property type="term" value="P:hydrogen peroxide catabolic process"/>
    <property type="evidence" value="ECO:0007669"/>
    <property type="project" value="UniProtKB-KW"/>
</dbReference>
<dbReference type="PROSITE" id="PS50873">
    <property type="entry name" value="PEROXIDASE_4"/>
    <property type="match status" value="1"/>
</dbReference>
<dbReference type="Pfam" id="PF00141">
    <property type="entry name" value="peroxidase"/>
    <property type="match status" value="1"/>
</dbReference>
<feature type="binding site" evidence="19">
    <location>
        <position position="87"/>
    </location>
    <ligand>
        <name>Ca(2+)</name>
        <dbReference type="ChEBI" id="CHEBI:29108"/>
        <label>1</label>
    </ligand>
</feature>
<feature type="binding site" evidence="19">
    <location>
        <position position="78"/>
    </location>
    <ligand>
        <name>Ca(2+)</name>
        <dbReference type="ChEBI" id="CHEBI:29108"/>
        <label>1</label>
    </ligand>
</feature>
<feature type="disulfide bond" evidence="21">
    <location>
        <begin position="119"/>
        <end position="322"/>
    </location>
</feature>
<keyword evidence="15" id="KW-0325">Glycoprotein</keyword>
<dbReference type="GO" id="GO:0020037">
    <property type="term" value="F:heme binding"/>
    <property type="evidence" value="ECO:0007669"/>
    <property type="project" value="UniProtKB-UniRule"/>
</dbReference>
<organism evidence="24 25">
    <name type="scientific">Papaver atlanticum</name>
    <dbReference type="NCBI Taxonomy" id="357466"/>
    <lineage>
        <taxon>Eukaryota</taxon>
        <taxon>Viridiplantae</taxon>
        <taxon>Streptophyta</taxon>
        <taxon>Embryophyta</taxon>
        <taxon>Tracheophyta</taxon>
        <taxon>Spermatophyta</taxon>
        <taxon>Magnoliopsida</taxon>
        <taxon>Ranunculales</taxon>
        <taxon>Papaveraceae</taxon>
        <taxon>Papaveroideae</taxon>
        <taxon>Papaver</taxon>
    </lineage>
</organism>
<dbReference type="InterPro" id="IPR019793">
    <property type="entry name" value="Peroxidases_heam-ligand_BS"/>
</dbReference>
<keyword evidence="7 22" id="KW-0575">Peroxidase</keyword>
<dbReference type="GO" id="GO:0046872">
    <property type="term" value="F:metal ion binding"/>
    <property type="evidence" value="ECO:0007669"/>
    <property type="project" value="UniProtKB-UniRule"/>
</dbReference>
<evidence type="ECO:0000256" key="2">
    <source>
        <dbReference type="ARBA" id="ARBA00002322"/>
    </source>
</evidence>
<evidence type="ECO:0000256" key="18">
    <source>
        <dbReference type="PIRSR" id="PIRSR600823-2"/>
    </source>
</evidence>
<evidence type="ECO:0000256" key="11">
    <source>
        <dbReference type="ARBA" id="ARBA00022837"/>
    </source>
</evidence>
<keyword evidence="14 21" id="KW-1015">Disulfide bond</keyword>
<feature type="site" description="Transition state stabilizer" evidence="20">
    <location>
        <position position="64"/>
    </location>
</feature>
<comment type="function">
    <text evidence="2">Removal of H(2)O(2), oxidation of toxic reductants, biosynthesis and degradation of lignin, suberization, auxin catabolism, response to environmental stresses such as wounding, pathogen attack and oxidative stress. These functions might be dependent on each isozyme/isoform in each plant tissue.</text>
</comment>
<keyword evidence="12 22" id="KW-0560">Oxidoreductase</keyword>
<evidence type="ECO:0000256" key="15">
    <source>
        <dbReference type="ARBA" id="ARBA00023180"/>
    </source>
</evidence>
<dbReference type="PRINTS" id="PR00458">
    <property type="entry name" value="PEROXIDASE"/>
</dbReference>
<comment type="caution">
    <text evidence="24">The sequence shown here is derived from an EMBL/GenBank/DDBJ whole genome shotgun (WGS) entry which is preliminary data.</text>
</comment>
<evidence type="ECO:0000256" key="7">
    <source>
        <dbReference type="ARBA" id="ARBA00022559"/>
    </source>
</evidence>
<dbReference type="InterPro" id="IPR002016">
    <property type="entry name" value="Haem_peroxidase"/>
</dbReference>
<dbReference type="PRINTS" id="PR00461">
    <property type="entry name" value="PLPEROXIDASE"/>
</dbReference>
<dbReference type="GO" id="GO:0005576">
    <property type="term" value="C:extracellular region"/>
    <property type="evidence" value="ECO:0007669"/>
    <property type="project" value="UniProtKB-SubCell"/>
</dbReference>
<dbReference type="PROSITE" id="PS00435">
    <property type="entry name" value="PEROXIDASE_1"/>
    <property type="match status" value="1"/>
</dbReference>
<keyword evidence="8 22" id="KW-0349">Heme</keyword>
<comment type="cofactor">
    <cofactor evidence="19 22">
        <name>Ca(2+)</name>
        <dbReference type="ChEBI" id="CHEBI:29108"/>
    </cofactor>
    <text evidence="19 22">Binds 2 calcium ions per subunit.</text>
</comment>
<feature type="disulfide bond" evidence="21">
    <location>
        <begin position="70"/>
        <end position="75"/>
    </location>
</feature>
<feature type="binding site" evidence="19">
    <location>
        <position position="192"/>
    </location>
    <ligand>
        <name>Ca(2+)</name>
        <dbReference type="ChEBI" id="CHEBI:29108"/>
        <label>2</label>
    </ligand>
</feature>
<feature type="binding site" evidence="19">
    <location>
        <position position="254"/>
    </location>
    <ligand>
        <name>Ca(2+)</name>
        <dbReference type="ChEBI" id="CHEBI:29108"/>
        <label>2</label>
    </ligand>
</feature>
<dbReference type="InterPro" id="IPR033905">
    <property type="entry name" value="Secretory_peroxidase"/>
</dbReference>
<evidence type="ECO:0000256" key="9">
    <source>
        <dbReference type="ARBA" id="ARBA00022723"/>
    </source>
</evidence>
<reference evidence="24" key="1">
    <citation type="submission" date="2022-04" db="EMBL/GenBank/DDBJ databases">
        <title>A functionally conserved STORR gene fusion in Papaver species that diverged 16.8 million years ago.</title>
        <authorList>
            <person name="Catania T."/>
        </authorList>
    </citation>
    <scope>NUCLEOTIDE SEQUENCE</scope>
    <source>
        <strain evidence="24">S-188037</strain>
    </source>
</reference>
<evidence type="ECO:0000256" key="22">
    <source>
        <dbReference type="RuleBase" id="RU362060"/>
    </source>
</evidence>
<evidence type="ECO:0000256" key="20">
    <source>
        <dbReference type="PIRSR" id="PIRSR600823-4"/>
    </source>
</evidence>
<feature type="binding site" evidence="19">
    <location>
        <position position="244"/>
    </location>
    <ligand>
        <name>Ca(2+)</name>
        <dbReference type="ChEBI" id="CHEBI:29108"/>
        <label>2</label>
    </ligand>
</feature>
<evidence type="ECO:0000256" key="12">
    <source>
        <dbReference type="ARBA" id="ARBA00023002"/>
    </source>
</evidence>
<dbReference type="PANTHER" id="PTHR31517:SF59">
    <property type="entry name" value="PEROXIDASE"/>
    <property type="match status" value="1"/>
</dbReference>
<evidence type="ECO:0000259" key="23">
    <source>
        <dbReference type="PROSITE" id="PS50873"/>
    </source>
</evidence>
<dbReference type="Gene3D" id="1.10.520.10">
    <property type="match status" value="1"/>
</dbReference>
<evidence type="ECO:0000256" key="8">
    <source>
        <dbReference type="ARBA" id="ARBA00022617"/>
    </source>
</evidence>
<keyword evidence="10 22" id="KW-0732">Signal</keyword>
<evidence type="ECO:0000256" key="21">
    <source>
        <dbReference type="PIRSR" id="PIRSR600823-5"/>
    </source>
</evidence>
<dbReference type="CDD" id="cd00693">
    <property type="entry name" value="secretory_peroxidase"/>
    <property type="match status" value="1"/>
</dbReference>
<dbReference type="GO" id="GO:0140825">
    <property type="term" value="F:lactoperoxidase activity"/>
    <property type="evidence" value="ECO:0007669"/>
    <property type="project" value="UniProtKB-EC"/>
</dbReference>
<evidence type="ECO:0000256" key="6">
    <source>
        <dbReference type="ARBA" id="ARBA00022525"/>
    </source>
</evidence>
<keyword evidence="6 22" id="KW-0964">Secreted</keyword>
<feature type="signal peptide" evidence="22">
    <location>
        <begin position="1"/>
        <end position="24"/>
    </location>
</feature>
<dbReference type="PANTHER" id="PTHR31517">
    <property type="match status" value="1"/>
</dbReference>
<dbReference type="EMBL" id="JAJJMB010013673">
    <property type="protein sequence ID" value="KAI3866342.1"/>
    <property type="molecule type" value="Genomic_DNA"/>
</dbReference>
<comment type="catalytic activity">
    <reaction evidence="1 22">
        <text>2 a phenolic donor + H2O2 = 2 a phenolic radical donor + 2 H2O</text>
        <dbReference type="Rhea" id="RHEA:56136"/>
        <dbReference type="ChEBI" id="CHEBI:15377"/>
        <dbReference type="ChEBI" id="CHEBI:16240"/>
        <dbReference type="ChEBI" id="CHEBI:139520"/>
        <dbReference type="ChEBI" id="CHEBI:139521"/>
        <dbReference type="EC" id="1.11.1.7"/>
    </reaction>
</comment>
<proteinExistence type="inferred from homology"/>
<comment type="similarity">
    <text evidence="22">Belongs to the peroxidase family. Classical plant (class III) peroxidase subfamily.</text>
</comment>
<feature type="binding site" evidence="19">
    <location>
        <position position="69"/>
    </location>
    <ligand>
        <name>Ca(2+)</name>
        <dbReference type="ChEBI" id="CHEBI:29108"/>
        <label>1</label>
    </ligand>
</feature>
<keyword evidence="16 22" id="KW-0376">Hydrogen peroxide</keyword>
<keyword evidence="11 19" id="KW-0106">Calcium</keyword>
<dbReference type="SUPFAM" id="SSF48113">
    <property type="entry name" value="Heme-dependent peroxidases"/>
    <property type="match status" value="1"/>
</dbReference>
<evidence type="ECO:0000256" key="4">
    <source>
        <dbReference type="ARBA" id="ARBA00006873"/>
    </source>
</evidence>
<keyword evidence="25" id="KW-1185">Reference proteome</keyword>
<feature type="disulfide bond" evidence="21">
    <location>
        <begin position="198"/>
        <end position="230"/>
    </location>
</feature>
<dbReference type="GO" id="GO:0006979">
    <property type="term" value="P:response to oxidative stress"/>
    <property type="evidence" value="ECO:0007669"/>
    <property type="project" value="UniProtKB-UniRule"/>
</dbReference>
<evidence type="ECO:0000256" key="3">
    <source>
        <dbReference type="ARBA" id="ARBA00004613"/>
    </source>
</evidence>
<evidence type="ECO:0000256" key="16">
    <source>
        <dbReference type="ARBA" id="ARBA00023324"/>
    </source>
</evidence>
<dbReference type="InterPro" id="IPR000823">
    <property type="entry name" value="Peroxidase_pln"/>
</dbReference>
<dbReference type="PROSITE" id="PS00436">
    <property type="entry name" value="PEROXIDASE_2"/>
    <property type="match status" value="1"/>
</dbReference>
<evidence type="ECO:0000256" key="13">
    <source>
        <dbReference type="ARBA" id="ARBA00023004"/>
    </source>
</evidence>
<feature type="domain" description="Plant heme peroxidase family profile" evidence="23">
    <location>
        <begin position="25"/>
        <end position="326"/>
    </location>
</feature>
<feature type="disulfide bond" evidence="21">
    <location>
        <begin position="35"/>
        <end position="113"/>
    </location>
</feature>
<evidence type="ECO:0000256" key="10">
    <source>
        <dbReference type="ARBA" id="ARBA00022729"/>
    </source>
</evidence>
<evidence type="ECO:0000256" key="19">
    <source>
        <dbReference type="PIRSR" id="PIRSR600823-3"/>
    </source>
</evidence>
<feature type="binding site" evidence="19">
    <location>
        <position position="76"/>
    </location>
    <ligand>
        <name>Ca(2+)</name>
        <dbReference type="ChEBI" id="CHEBI:29108"/>
        <label>1</label>
    </ligand>
</feature>
<evidence type="ECO:0000313" key="24">
    <source>
        <dbReference type="EMBL" id="KAI3866342.1"/>
    </source>
</evidence>
<dbReference type="Gene3D" id="1.10.420.10">
    <property type="entry name" value="Peroxidase, domain 2"/>
    <property type="match status" value="1"/>
</dbReference>
<dbReference type="Proteomes" id="UP001202328">
    <property type="component" value="Unassembled WGS sequence"/>
</dbReference>
<feature type="binding site" evidence="19">
    <location>
        <position position="74"/>
    </location>
    <ligand>
        <name>Ca(2+)</name>
        <dbReference type="ChEBI" id="CHEBI:29108"/>
        <label>1</label>
    </ligand>
</feature>
<sequence length="331" mass="35575">MNKSVLVVVTVGLVLLLNMDACYGQLKIGFYKEKCDYEDVESIVNKVVNESFASDHSIVAALLRMQFHDCFVTGCDASLLLDGDSSEKKAIANLNVRGFELIDKAKTALEQACPGIVSCSDIIIMATRDAVALSGGSTARYEVKTGRRDGLTSEQANFDLPGPQISVSNTIELFVSKGLSDTDMIVLLGSHTVGIAHCNFFQNRLWNFGGTGSADPSMDPALVETLKSQCPESANNEGVVVNLDQNPSSSNVVDNSFYQQIRSNRGILEIDQKLALDPSTTDAVATMANDGDTFLKLFGKSMVKMGGIGVLTGTDGQIRLKCSSANWSNFE</sequence>
<evidence type="ECO:0000256" key="5">
    <source>
        <dbReference type="ARBA" id="ARBA00012313"/>
    </source>
</evidence>
<name>A0AAD4S6S6_9MAGN</name>
<feature type="binding site" evidence="19">
    <location>
        <position position="72"/>
    </location>
    <ligand>
        <name>Ca(2+)</name>
        <dbReference type="ChEBI" id="CHEBI:29108"/>
        <label>1</label>
    </ligand>
</feature>
<dbReference type="InterPro" id="IPR019794">
    <property type="entry name" value="Peroxidases_AS"/>
</dbReference>
<evidence type="ECO:0000256" key="17">
    <source>
        <dbReference type="PIRSR" id="PIRSR600823-1"/>
    </source>
</evidence>